<evidence type="ECO:0000256" key="2">
    <source>
        <dbReference type="ARBA" id="ARBA00023172"/>
    </source>
</evidence>
<organism evidence="4 5">
    <name type="scientific">Candidatus Phycorickettsia trachydisci</name>
    <dbReference type="NCBI Taxonomy" id="2115978"/>
    <lineage>
        <taxon>Bacteria</taxon>
        <taxon>Pseudomonadati</taxon>
        <taxon>Pseudomonadota</taxon>
        <taxon>Alphaproteobacteria</taxon>
        <taxon>Rickettsiales</taxon>
        <taxon>Rickettsiaceae</taxon>
        <taxon>Candidatus Phycorickettsia</taxon>
    </lineage>
</organism>
<dbReference type="PANTHER" id="PTHR30461:SF2">
    <property type="entry name" value="SERINE RECOMBINASE PINE-RELATED"/>
    <property type="match status" value="1"/>
</dbReference>
<evidence type="ECO:0000313" key="5">
    <source>
        <dbReference type="Proteomes" id="UP000241762"/>
    </source>
</evidence>
<dbReference type="Pfam" id="PF00239">
    <property type="entry name" value="Resolvase"/>
    <property type="match status" value="1"/>
</dbReference>
<evidence type="ECO:0000256" key="1">
    <source>
        <dbReference type="ARBA" id="ARBA00023125"/>
    </source>
</evidence>
<dbReference type="GO" id="GO:0000150">
    <property type="term" value="F:DNA strand exchange activity"/>
    <property type="evidence" value="ECO:0007669"/>
    <property type="project" value="InterPro"/>
</dbReference>
<sequence length="90" mass="10059">MVLWKLDRLARSLRQLLDTVEHLDKEGIGFKSITESIDTTSSGGELTFYIFGALAEFERHIIKERTMAGFKAAKEMGMVGGRPSLLNPET</sequence>
<dbReference type="EMBL" id="CP027845">
    <property type="protein sequence ID" value="AVP88187.1"/>
    <property type="molecule type" value="Genomic_DNA"/>
</dbReference>
<keyword evidence="2" id="KW-0233">DNA recombination</keyword>
<evidence type="ECO:0000259" key="3">
    <source>
        <dbReference type="PROSITE" id="PS51736"/>
    </source>
</evidence>
<dbReference type="PROSITE" id="PS51736">
    <property type="entry name" value="RECOMBINASES_3"/>
    <property type="match status" value="1"/>
</dbReference>
<dbReference type="Proteomes" id="UP000241762">
    <property type="component" value="Chromosome"/>
</dbReference>
<dbReference type="KEGG" id="ptc:phytr_12630"/>
<dbReference type="GO" id="GO:0003677">
    <property type="term" value="F:DNA binding"/>
    <property type="evidence" value="ECO:0007669"/>
    <property type="project" value="UniProtKB-KW"/>
</dbReference>
<dbReference type="InterPro" id="IPR050639">
    <property type="entry name" value="SSR_resolvase"/>
</dbReference>
<dbReference type="InterPro" id="IPR006119">
    <property type="entry name" value="Resolv_N"/>
</dbReference>
<dbReference type="InterPro" id="IPR036162">
    <property type="entry name" value="Resolvase-like_N_sf"/>
</dbReference>
<dbReference type="Gene3D" id="3.40.50.1390">
    <property type="entry name" value="Resolvase, N-terminal catalytic domain"/>
    <property type="match status" value="1"/>
</dbReference>
<dbReference type="SUPFAM" id="SSF53041">
    <property type="entry name" value="Resolvase-like"/>
    <property type="match status" value="1"/>
</dbReference>
<gene>
    <name evidence="4" type="ORF">phytr_12630</name>
</gene>
<reference evidence="4 5" key="1">
    <citation type="submission" date="2018-03" db="EMBL/GenBank/DDBJ databases">
        <title>A gene transfer event suggests a long-term partnership between eustigmatophyte algae and a novel lineage of endosymbiotic bacteria.</title>
        <authorList>
            <person name="Yurchenko T."/>
            <person name="Sevcikova T."/>
            <person name="Pribyl P."/>
            <person name="El Karkouri K."/>
            <person name="Klimes V."/>
            <person name="Amaral R."/>
            <person name="Zbrankova V."/>
            <person name="Kim E."/>
            <person name="Raoult D."/>
            <person name="Santos L.M.A."/>
            <person name="Elias M."/>
        </authorList>
    </citation>
    <scope>NUCLEOTIDE SEQUENCE [LARGE SCALE GENOMIC DNA]</scope>
    <source>
        <strain evidence="4">CCALA 838</strain>
    </source>
</reference>
<evidence type="ECO:0000313" key="4">
    <source>
        <dbReference type="EMBL" id="AVP88187.1"/>
    </source>
</evidence>
<protein>
    <submittedName>
        <fullName evidence="4">Resolvase</fullName>
    </submittedName>
</protein>
<dbReference type="AlphaFoldDB" id="A0A2P1PA91"/>
<dbReference type="PANTHER" id="PTHR30461">
    <property type="entry name" value="DNA-INVERTASE FROM LAMBDOID PROPHAGE"/>
    <property type="match status" value="1"/>
</dbReference>
<accession>A0A2P1PA91</accession>
<proteinExistence type="predicted"/>
<dbReference type="CDD" id="cd03768">
    <property type="entry name" value="SR_ResInv"/>
    <property type="match status" value="1"/>
</dbReference>
<name>A0A2P1PA91_9RICK</name>
<keyword evidence="1" id="KW-0238">DNA-binding</keyword>
<keyword evidence="5" id="KW-1185">Reference proteome</keyword>
<feature type="domain" description="Resolvase/invertase-type recombinase catalytic" evidence="3">
    <location>
        <begin position="1"/>
        <end position="77"/>
    </location>
</feature>